<dbReference type="EMBL" id="JACHGN010000024">
    <property type="protein sequence ID" value="MBB5138523.1"/>
    <property type="molecule type" value="Genomic_DNA"/>
</dbReference>
<name>A0A840PKR5_9ACTN</name>
<evidence type="ECO:0000256" key="1">
    <source>
        <dbReference type="SAM" id="MobiDB-lite"/>
    </source>
</evidence>
<reference evidence="2 3" key="1">
    <citation type="submission" date="2020-08" db="EMBL/GenBank/DDBJ databases">
        <title>Genomic Encyclopedia of Type Strains, Phase IV (KMG-IV): sequencing the most valuable type-strain genomes for metagenomic binning, comparative biology and taxonomic classification.</title>
        <authorList>
            <person name="Goeker M."/>
        </authorList>
    </citation>
    <scope>NUCLEOTIDE SEQUENCE [LARGE SCALE GENOMIC DNA]</scope>
    <source>
        <strain evidence="2 3">DSM 45615</strain>
    </source>
</reference>
<protein>
    <submittedName>
        <fullName evidence="2">Uncharacterized protein</fullName>
    </submittedName>
</protein>
<feature type="region of interest" description="Disordered" evidence="1">
    <location>
        <begin position="1"/>
        <end position="50"/>
    </location>
</feature>
<feature type="compositionally biased region" description="Basic and acidic residues" evidence="1">
    <location>
        <begin position="18"/>
        <end position="44"/>
    </location>
</feature>
<keyword evidence="3" id="KW-1185">Reference proteome</keyword>
<organism evidence="2 3">
    <name type="scientific">Thermocatellispora tengchongensis</name>
    <dbReference type="NCBI Taxonomy" id="1073253"/>
    <lineage>
        <taxon>Bacteria</taxon>
        <taxon>Bacillati</taxon>
        <taxon>Actinomycetota</taxon>
        <taxon>Actinomycetes</taxon>
        <taxon>Streptosporangiales</taxon>
        <taxon>Streptosporangiaceae</taxon>
        <taxon>Thermocatellispora</taxon>
    </lineage>
</organism>
<gene>
    <name evidence="2" type="ORF">HNP84_008277</name>
</gene>
<evidence type="ECO:0000313" key="2">
    <source>
        <dbReference type="EMBL" id="MBB5138523.1"/>
    </source>
</evidence>
<dbReference type="Proteomes" id="UP000578449">
    <property type="component" value="Unassembled WGS sequence"/>
</dbReference>
<proteinExistence type="predicted"/>
<evidence type="ECO:0000313" key="3">
    <source>
        <dbReference type="Proteomes" id="UP000578449"/>
    </source>
</evidence>
<dbReference type="AlphaFoldDB" id="A0A840PKR5"/>
<dbReference type="RefSeq" id="WP_185055398.1">
    <property type="nucleotide sequence ID" value="NZ_BAABIX010000085.1"/>
</dbReference>
<comment type="caution">
    <text evidence="2">The sequence shown here is derived from an EMBL/GenBank/DDBJ whole genome shotgun (WGS) entry which is preliminary data.</text>
</comment>
<sequence>MTLMDKVKRYLHTPQGRENIEKAKRMARDPKTQQKARGLFERLRSRSHHR</sequence>
<accession>A0A840PKR5</accession>